<dbReference type="InterPro" id="IPR027409">
    <property type="entry name" value="GroEL-like_apical_dom_sf"/>
</dbReference>
<reference evidence="10" key="2">
    <citation type="journal article" date="2018" name="Biosci. Biotechnol. Biochem.">
        <title>Polysaccharide hydrolase of the hadal zone amphipods Hirondellea gigas.</title>
        <authorList>
            <person name="Kobayashi H."/>
            <person name="Nagahama T."/>
            <person name="Arai W."/>
            <person name="Sasagawa Y."/>
            <person name="Umeda M."/>
            <person name="Hayashi T."/>
            <person name="Nikaido I."/>
            <person name="Watanabe H."/>
            <person name="Oguri K."/>
            <person name="Kitazato H."/>
            <person name="Fujioka K."/>
            <person name="Kido Y."/>
            <person name="Takami H."/>
        </authorList>
    </citation>
    <scope>NUCLEOTIDE SEQUENCE</scope>
    <source>
        <tissue evidence="10">Whole body</tissue>
    </source>
</reference>
<evidence type="ECO:0000256" key="3">
    <source>
        <dbReference type="ARBA" id="ARBA00018961"/>
    </source>
</evidence>
<dbReference type="PROSITE" id="PS00750">
    <property type="entry name" value="TCP1_1"/>
    <property type="match status" value="1"/>
</dbReference>
<dbReference type="FunFam" id="3.50.7.10:FF:000002">
    <property type="entry name" value="T-complex protein 1 subunit beta"/>
    <property type="match status" value="1"/>
</dbReference>
<dbReference type="InterPro" id="IPR017998">
    <property type="entry name" value="Chaperone_TCP-1"/>
</dbReference>
<keyword evidence="4" id="KW-0963">Cytoplasm</keyword>
<keyword evidence="5 9" id="KW-0547">Nucleotide-binding</keyword>
<dbReference type="GO" id="GO:0005832">
    <property type="term" value="C:chaperonin-containing T-complex"/>
    <property type="evidence" value="ECO:0007669"/>
    <property type="project" value="InterPro"/>
</dbReference>
<dbReference type="PROSITE" id="PS00751">
    <property type="entry name" value="TCP1_2"/>
    <property type="match status" value="1"/>
</dbReference>
<dbReference type="Gene3D" id="3.50.7.10">
    <property type="entry name" value="GroEL"/>
    <property type="match status" value="1"/>
</dbReference>
<dbReference type="NCBIfam" id="NF041083">
    <property type="entry name" value="thermosome_beta"/>
    <property type="match status" value="1"/>
</dbReference>
<dbReference type="Gene3D" id="3.30.260.10">
    <property type="entry name" value="TCP-1-like chaperonin intermediate domain"/>
    <property type="match status" value="1"/>
</dbReference>
<dbReference type="CDD" id="cd03336">
    <property type="entry name" value="TCP1_beta"/>
    <property type="match status" value="1"/>
</dbReference>
<evidence type="ECO:0000256" key="4">
    <source>
        <dbReference type="ARBA" id="ARBA00022490"/>
    </source>
</evidence>
<dbReference type="AlphaFoldDB" id="A0A2P2HYN1"/>
<proteinExistence type="evidence at transcript level"/>
<dbReference type="NCBIfam" id="TIGR02341">
    <property type="entry name" value="chap_CCT_beta"/>
    <property type="match status" value="1"/>
</dbReference>
<sequence length="541" mass="59042">MQPARITPRILKEEKGAHFEKGENARLSSFIGAIAIADLVKTTLGPKGMDKILQSMDEDSGAPTKNITITNDGATILKAVPVDNAAAKILVDVSKTQDSEIGDGTTSVVVLAGELLREAEKLIAQKIHPQTIIRGWRKAVTTAREALFNSSLDHKADDDDYYETLLSIARTSLSSKIVTSDENIFARLCVDAVLRLKGSTNLDSIQIMKKIGGQLKDSYLEEGYILNKTIGVGQPKRVENAKILIANTPMDTDKIKIFGAKIKTDSLAKLAQIEKAEKSKMKVKVEKILKHNIDCFINRQLIYNYPEQLFADAKVTAIEHADFEGIERLALALGGEICSTFDHPELVKLGQCKLIEEIMIGEERVIRFSGVKSGEACTIVLRGASTHLLDEAERSIHDALCVLSQTVRNTRTVYGGGCAETLMAKAVDEIAPGIGGKEQVAVESFARALLAIPAIIANNAGFDSAELVANLRTAHFNKNITFGLNMSNGTIGDMAKLKVVESLKCKMSMLVYAHEAAEMILRVDDIIRCAPRAREPRHPHM</sequence>
<dbReference type="FunFam" id="1.10.560.10:FF:000017">
    <property type="entry name" value="T-complex protein 1 subunit eta"/>
    <property type="match status" value="1"/>
</dbReference>
<dbReference type="Pfam" id="PF00118">
    <property type="entry name" value="Cpn60_TCP1"/>
    <property type="match status" value="1"/>
</dbReference>
<dbReference type="GO" id="GO:0016887">
    <property type="term" value="F:ATP hydrolysis activity"/>
    <property type="evidence" value="ECO:0007669"/>
    <property type="project" value="InterPro"/>
</dbReference>
<evidence type="ECO:0000256" key="6">
    <source>
        <dbReference type="ARBA" id="ARBA00022840"/>
    </source>
</evidence>
<dbReference type="GO" id="GO:0051082">
    <property type="term" value="F:unfolded protein binding"/>
    <property type="evidence" value="ECO:0007669"/>
    <property type="project" value="InterPro"/>
</dbReference>
<dbReference type="EMBL" id="IACT01001050">
    <property type="protein sequence ID" value="LAC20416.1"/>
    <property type="molecule type" value="mRNA"/>
</dbReference>
<evidence type="ECO:0000256" key="7">
    <source>
        <dbReference type="ARBA" id="ARBA00023186"/>
    </source>
</evidence>
<dbReference type="SUPFAM" id="SSF54849">
    <property type="entry name" value="GroEL-intermediate domain like"/>
    <property type="match status" value="1"/>
</dbReference>
<evidence type="ECO:0000256" key="9">
    <source>
        <dbReference type="RuleBase" id="RU004187"/>
    </source>
</evidence>
<comment type="similarity">
    <text evidence="2 9">Belongs to the TCP-1 chaperonin family.</text>
</comment>
<protein>
    <recommendedName>
        <fullName evidence="3">T-complex protein 1 subunit beta</fullName>
    </recommendedName>
    <alternativeName>
        <fullName evidence="8">CCT-beta</fullName>
    </alternativeName>
</protein>
<dbReference type="Gene3D" id="1.10.560.10">
    <property type="entry name" value="GroEL-like equatorial domain"/>
    <property type="match status" value="1"/>
</dbReference>
<dbReference type="InterPro" id="IPR002423">
    <property type="entry name" value="Cpn60/GroEL/TCP-1"/>
</dbReference>
<keyword evidence="6 9" id="KW-0067">ATP-binding</keyword>
<dbReference type="InterPro" id="IPR027410">
    <property type="entry name" value="TCP-1-like_intermed_sf"/>
</dbReference>
<dbReference type="InterPro" id="IPR012716">
    <property type="entry name" value="Chap_CCT_beta"/>
</dbReference>
<comment type="subcellular location">
    <subcellularLocation>
        <location evidence="1">Cytoplasm</location>
    </subcellularLocation>
</comment>
<dbReference type="PANTHER" id="PTHR11353">
    <property type="entry name" value="CHAPERONIN"/>
    <property type="match status" value="1"/>
</dbReference>
<dbReference type="GO" id="GO:0140662">
    <property type="term" value="F:ATP-dependent protein folding chaperone"/>
    <property type="evidence" value="ECO:0007669"/>
    <property type="project" value="InterPro"/>
</dbReference>
<dbReference type="InterPro" id="IPR053374">
    <property type="entry name" value="TCP-1_chaperonin"/>
</dbReference>
<dbReference type="GO" id="GO:0005524">
    <property type="term" value="F:ATP binding"/>
    <property type="evidence" value="ECO:0007669"/>
    <property type="project" value="UniProtKB-KW"/>
</dbReference>
<evidence type="ECO:0000313" key="10">
    <source>
        <dbReference type="EMBL" id="LAB66726.1"/>
    </source>
</evidence>
<dbReference type="EMBL" id="IACF01000994">
    <property type="protein sequence ID" value="LAB66726.1"/>
    <property type="molecule type" value="mRNA"/>
</dbReference>
<evidence type="ECO:0000313" key="11">
    <source>
        <dbReference type="EMBL" id="LAC20416.1"/>
    </source>
</evidence>
<accession>A0A2P2HYN1</accession>
<keyword evidence="7 9" id="KW-0143">Chaperone</keyword>
<evidence type="ECO:0000256" key="2">
    <source>
        <dbReference type="ARBA" id="ARBA00008020"/>
    </source>
</evidence>
<dbReference type="PROSITE" id="PS00995">
    <property type="entry name" value="TCP1_3"/>
    <property type="match status" value="1"/>
</dbReference>
<dbReference type="InterPro" id="IPR027413">
    <property type="entry name" value="GROEL-like_equatorial_sf"/>
</dbReference>
<evidence type="ECO:0000256" key="8">
    <source>
        <dbReference type="ARBA" id="ARBA00033237"/>
    </source>
</evidence>
<dbReference type="InterPro" id="IPR002194">
    <property type="entry name" value="Chaperonin_TCP-1_CS"/>
</dbReference>
<dbReference type="SUPFAM" id="SSF48592">
    <property type="entry name" value="GroEL equatorial domain-like"/>
    <property type="match status" value="1"/>
</dbReference>
<evidence type="ECO:0000256" key="1">
    <source>
        <dbReference type="ARBA" id="ARBA00004496"/>
    </source>
</evidence>
<dbReference type="SUPFAM" id="SSF52029">
    <property type="entry name" value="GroEL apical domain-like"/>
    <property type="match status" value="1"/>
</dbReference>
<reference evidence="11" key="1">
    <citation type="submission" date="2017-11" db="EMBL/GenBank/DDBJ databases">
        <title>The sensing device of the deep-sea amphipod.</title>
        <authorList>
            <person name="Kobayashi H."/>
            <person name="Nagahama T."/>
            <person name="Arai W."/>
            <person name="Sasagawa Y."/>
            <person name="Umeda M."/>
            <person name="Hayashi T."/>
            <person name="Nikaido I."/>
            <person name="Watanabe H."/>
            <person name="Oguri K."/>
            <person name="Kitazato H."/>
            <person name="Fujioka K."/>
            <person name="Kido Y."/>
            <person name="Takami H."/>
        </authorList>
    </citation>
    <scope>NUCLEOTIDE SEQUENCE</scope>
    <source>
        <tissue evidence="11">Whole body</tissue>
    </source>
</reference>
<name>A0A2P2HYN1_9CRUS</name>
<organism evidence="10">
    <name type="scientific">Hirondellea gigas</name>
    <dbReference type="NCBI Taxonomy" id="1518452"/>
    <lineage>
        <taxon>Eukaryota</taxon>
        <taxon>Metazoa</taxon>
        <taxon>Ecdysozoa</taxon>
        <taxon>Arthropoda</taxon>
        <taxon>Crustacea</taxon>
        <taxon>Multicrustacea</taxon>
        <taxon>Malacostraca</taxon>
        <taxon>Eumalacostraca</taxon>
        <taxon>Peracarida</taxon>
        <taxon>Amphipoda</taxon>
        <taxon>Amphilochidea</taxon>
        <taxon>Lysianassida</taxon>
        <taxon>Lysianassidira</taxon>
        <taxon>Lysianassoidea</taxon>
        <taxon>Lysianassidae</taxon>
        <taxon>Hirondellea</taxon>
    </lineage>
</organism>
<dbReference type="PRINTS" id="PR00304">
    <property type="entry name" value="TCOMPLEXTCP1"/>
</dbReference>
<evidence type="ECO:0000256" key="5">
    <source>
        <dbReference type="ARBA" id="ARBA00022741"/>
    </source>
</evidence>